<evidence type="ECO:0000259" key="1">
    <source>
        <dbReference type="Pfam" id="PF04149"/>
    </source>
</evidence>
<dbReference type="InterPro" id="IPR007278">
    <property type="entry name" value="DUF397"/>
</dbReference>
<accession>A0ABU2LMW1</accession>
<evidence type="ECO:0000313" key="3">
    <source>
        <dbReference type="Proteomes" id="UP001183420"/>
    </source>
</evidence>
<name>A0ABU2LMW1_9ACTN</name>
<organism evidence="2 3">
    <name type="scientific">Streptomyces millisiae</name>
    <dbReference type="NCBI Taxonomy" id="3075542"/>
    <lineage>
        <taxon>Bacteria</taxon>
        <taxon>Bacillati</taxon>
        <taxon>Actinomycetota</taxon>
        <taxon>Actinomycetes</taxon>
        <taxon>Kitasatosporales</taxon>
        <taxon>Streptomycetaceae</taxon>
        <taxon>Streptomyces</taxon>
    </lineage>
</organism>
<keyword evidence="3" id="KW-1185">Reference proteome</keyword>
<feature type="domain" description="DUF397" evidence="1">
    <location>
        <begin position="47"/>
        <end position="99"/>
    </location>
</feature>
<dbReference type="Proteomes" id="UP001183420">
    <property type="component" value="Unassembled WGS sequence"/>
</dbReference>
<dbReference type="Pfam" id="PF04149">
    <property type="entry name" value="DUF397"/>
    <property type="match status" value="3"/>
</dbReference>
<evidence type="ECO:0000313" key="2">
    <source>
        <dbReference type="EMBL" id="MDT0318931.1"/>
    </source>
</evidence>
<dbReference type="RefSeq" id="WP_311597909.1">
    <property type="nucleotide sequence ID" value="NZ_JAVREM010000009.1"/>
</dbReference>
<sequence>MSRSSLVWFKSSYSGNQGGECLEVALDWHKSSHSGSAGGDCLEVATQWHTSSHSGDAGGECVEVATDPVTVHVRDSKNRAGGATLAVSAPAWRSMVRHVAR</sequence>
<comment type="caution">
    <text evidence="2">The sequence shown here is derived from an EMBL/GenBank/DDBJ whole genome shotgun (WGS) entry which is preliminary data.</text>
</comment>
<feature type="domain" description="DUF397" evidence="1">
    <location>
        <begin position="6"/>
        <end position="25"/>
    </location>
</feature>
<protein>
    <submittedName>
        <fullName evidence="2">DUF397 domain-containing protein</fullName>
    </submittedName>
</protein>
<reference evidence="3" key="1">
    <citation type="submission" date="2023-07" db="EMBL/GenBank/DDBJ databases">
        <title>30 novel species of actinomycetes from the DSMZ collection.</title>
        <authorList>
            <person name="Nouioui I."/>
        </authorList>
    </citation>
    <scope>NUCLEOTIDE SEQUENCE [LARGE SCALE GENOMIC DNA]</scope>
    <source>
        <strain evidence="3">DSM 44918</strain>
    </source>
</reference>
<dbReference type="EMBL" id="JAVREM010000009">
    <property type="protein sequence ID" value="MDT0318931.1"/>
    <property type="molecule type" value="Genomic_DNA"/>
</dbReference>
<gene>
    <name evidence="2" type="ORF">RNC47_11340</name>
</gene>
<proteinExistence type="predicted"/>
<feature type="domain" description="DUF397" evidence="1">
    <location>
        <begin position="27"/>
        <end position="45"/>
    </location>
</feature>